<evidence type="ECO:0000313" key="6">
    <source>
        <dbReference type="Proteomes" id="UP001156660"/>
    </source>
</evidence>
<dbReference type="EMBL" id="BSOU01000001">
    <property type="protein sequence ID" value="GLR73557.1"/>
    <property type="molecule type" value="Genomic_DNA"/>
</dbReference>
<evidence type="ECO:0000313" key="4">
    <source>
        <dbReference type="EMBL" id="PQJ87915.1"/>
    </source>
</evidence>
<reference evidence="3" key="1">
    <citation type="journal article" date="2014" name="Int. J. Syst. Evol. Microbiol.">
        <title>Complete genome of a new Firmicutes species belonging to the dominant human colonic microbiota ('Ruminococcus bicirculans') reveals two chromosomes and a selective capacity to utilize plant glucans.</title>
        <authorList>
            <consortium name="NISC Comparative Sequencing Program"/>
            <person name="Wegmann U."/>
            <person name="Louis P."/>
            <person name="Goesmann A."/>
            <person name="Henrissat B."/>
            <person name="Duncan S.H."/>
            <person name="Flint H.J."/>
        </authorList>
    </citation>
    <scope>NUCLEOTIDE SEQUENCE</scope>
    <source>
        <strain evidence="3">NBRC 105001</strain>
    </source>
</reference>
<organism evidence="4 5">
    <name type="scientific">Aliivibrio sifiae</name>
    <dbReference type="NCBI Taxonomy" id="566293"/>
    <lineage>
        <taxon>Bacteria</taxon>
        <taxon>Pseudomonadati</taxon>
        <taxon>Pseudomonadota</taxon>
        <taxon>Gammaproteobacteria</taxon>
        <taxon>Vibrionales</taxon>
        <taxon>Vibrionaceae</taxon>
        <taxon>Aliivibrio</taxon>
    </lineage>
</organism>
<feature type="chain" id="PRO_5015460278" description="BIG2 domain-containing protein" evidence="1">
    <location>
        <begin position="26"/>
        <end position="336"/>
    </location>
</feature>
<feature type="signal peptide" evidence="1">
    <location>
        <begin position="1"/>
        <end position="25"/>
    </location>
</feature>
<dbReference type="Proteomes" id="UP000239273">
    <property type="component" value="Unassembled WGS sequence"/>
</dbReference>
<dbReference type="InterPro" id="IPR008964">
    <property type="entry name" value="Invasin/intimin_cell_adhesion"/>
</dbReference>
<dbReference type="AlphaFoldDB" id="A0A2S7X9V0"/>
<reference evidence="4 5" key="2">
    <citation type="submission" date="2016-12" db="EMBL/GenBank/DDBJ databases">
        <title>Diversity of luminous bacteria.</title>
        <authorList>
            <person name="Yoshizawa S."/>
            <person name="Kogure K."/>
        </authorList>
    </citation>
    <scope>NUCLEOTIDE SEQUENCE [LARGE SCALE GENOMIC DNA]</scope>
    <source>
        <strain evidence="4 5">NBRC 105001</strain>
    </source>
</reference>
<reference evidence="3" key="4">
    <citation type="submission" date="2023-01" db="EMBL/GenBank/DDBJ databases">
        <title>Draft genome sequence of Aliivibrio sifiae strain NBRC 105001.</title>
        <authorList>
            <person name="Sun Q."/>
            <person name="Mori K."/>
        </authorList>
    </citation>
    <scope>NUCLEOTIDE SEQUENCE</scope>
    <source>
        <strain evidence="3">NBRC 105001</strain>
    </source>
</reference>
<feature type="domain" description="BIG2" evidence="2">
    <location>
        <begin position="39"/>
        <end position="118"/>
    </location>
</feature>
<dbReference type="Proteomes" id="UP001156660">
    <property type="component" value="Unassembled WGS sequence"/>
</dbReference>
<keyword evidence="6" id="KW-1185">Reference proteome</keyword>
<dbReference type="SMART" id="SM00635">
    <property type="entry name" value="BID_2"/>
    <property type="match status" value="1"/>
</dbReference>
<reference evidence="6" key="3">
    <citation type="journal article" date="2019" name="Int. J. Syst. Evol. Microbiol.">
        <title>The Global Catalogue of Microorganisms (GCM) 10K type strain sequencing project: providing services to taxonomists for standard genome sequencing and annotation.</title>
        <authorList>
            <consortium name="The Broad Institute Genomics Platform"/>
            <consortium name="The Broad Institute Genome Sequencing Center for Infectious Disease"/>
            <person name="Wu L."/>
            <person name="Ma J."/>
        </authorList>
    </citation>
    <scope>NUCLEOTIDE SEQUENCE [LARGE SCALE GENOMIC DNA]</scope>
    <source>
        <strain evidence="6">NBRC 105001</strain>
    </source>
</reference>
<dbReference type="OrthoDB" id="6268698at2"/>
<evidence type="ECO:0000313" key="5">
    <source>
        <dbReference type="Proteomes" id="UP000239273"/>
    </source>
</evidence>
<name>A0A2S7X9V0_9GAMM</name>
<gene>
    <name evidence="4" type="ORF">BTO23_17705</name>
    <name evidence="3" type="ORF">GCM10007855_04300</name>
</gene>
<protein>
    <recommendedName>
        <fullName evidence="2">BIG2 domain-containing protein</fullName>
    </recommendedName>
</protein>
<comment type="caution">
    <text evidence="4">The sequence shown here is derived from an EMBL/GenBank/DDBJ whole genome shotgun (WGS) entry which is preliminary data.</text>
</comment>
<accession>A0A2S7X9V0</accession>
<dbReference type="EMBL" id="MSCP01000002">
    <property type="protein sequence ID" value="PQJ87915.1"/>
    <property type="molecule type" value="Genomic_DNA"/>
</dbReference>
<dbReference type="RefSeq" id="WP_105064203.1">
    <property type="nucleotide sequence ID" value="NZ_BSOU01000001.1"/>
</dbReference>
<keyword evidence="1" id="KW-0732">Signal</keyword>
<evidence type="ECO:0000313" key="3">
    <source>
        <dbReference type="EMBL" id="GLR73557.1"/>
    </source>
</evidence>
<dbReference type="PROSITE" id="PS51257">
    <property type="entry name" value="PROKAR_LIPOPROTEIN"/>
    <property type="match status" value="1"/>
</dbReference>
<proteinExistence type="predicted"/>
<evidence type="ECO:0000256" key="1">
    <source>
        <dbReference type="SAM" id="SignalP"/>
    </source>
</evidence>
<dbReference type="SUPFAM" id="SSF49373">
    <property type="entry name" value="Invasin/intimin cell-adhesion fragments"/>
    <property type="match status" value="1"/>
</dbReference>
<evidence type="ECO:0000259" key="2">
    <source>
        <dbReference type="SMART" id="SM00635"/>
    </source>
</evidence>
<sequence>MMKKHILCLWAFVSLMLVGCNNGDADLLGKPPTSVTEAKLYEINISPDSSEFYVPTQYVAIGKYDDGSEVDISTKVQWSTVTAGIVTIDETGLASPLSVGHTQITAFFNGITSDEASLNIISSMVCGHQVSQPIGKNIGGGIDDKDGFNVVTGACLKVREIIDPTDGNTKWFTSTPSLALMGDLGYSSDPTSDNSGDTYSSSAINESWEFGLVPGNNPASAFITFSMDGEGMYGQLGRWCKKLSVINFSGKSNWRIATSEELVSLYEYENPNRENKLFNEFGWPVRYPYWSSTFGTLQGSNVINVLSDPDANPFHLLPPDVSSDFYASCVSINTGH</sequence>
<dbReference type="InterPro" id="IPR003343">
    <property type="entry name" value="Big_2"/>
</dbReference>
<dbReference type="Gene3D" id="2.60.40.1080">
    <property type="match status" value="1"/>
</dbReference>